<feature type="domain" description="Ig-like" evidence="6">
    <location>
        <begin position="546"/>
        <end position="657"/>
    </location>
</feature>
<evidence type="ECO:0000256" key="5">
    <source>
        <dbReference type="SAM" id="Phobius"/>
    </source>
</evidence>
<evidence type="ECO:0000256" key="1">
    <source>
        <dbReference type="ARBA" id="ARBA00022614"/>
    </source>
</evidence>
<dbReference type="PROSITE" id="PS50835">
    <property type="entry name" value="IG_LIKE"/>
    <property type="match status" value="1"/>
</dbReference>
<keyword evidence="7" id="KW-0645">Protease</keyword>
<dbReference type="InterPro" id="IPR036179">
    <property type="entry name" value="Ig-like_dom_sf"/>
</dbReference>
<dbReference type="InterPro" id="IPR050541">
    <property type="entry name" value="LRR_TM_domain-containing"/>
</dbReference>
<dbReference type="Proteomes" id="UP000078541">
    <property type="component" value="Unassembled WGS sequence"/>
</dbReference>
<dbReference type="InterPro" id="IPR001611">
    <property type="entry name" value="Leu-rich_rpt"/>
</dbReference>
<dbReference type="InterPro" id="IPR007110">
    <property type="entry name" value="Ig-like_dom"/>
</dbReference>
<evidence type="ECO:0000256" key="2">
    <source>
        <dbReference type="ARBA" id="ARBA00022729"/>
    </source>
</evidence>
<dbReference type="Pfam" id="PF13855">
    <property type="entry name" value="LRR_8"/>
    <property type="match status" value="3"/>
</dbReference>
<keyword evidence="4" id="KW-1015">Disulfide bond</keyword>
<dbReference type="SMART" id="SM00364">
    <property type="entry name" value="LRR_BAC"/>
    <property type="match status" value="7"/>
</dbReference>
<reference evidence="7 8" key="1">
    <citation type="submission" date="2016-03" db="EMBL/GenBank/DDBJ databases">
        <title>Trachymyrmex septentrionalis WGS genome.</title>
        <authorList>
            <person name="Nygaard S."/>
            <person name="Hu H."/>
            <person name="Boomsma J."/>
            <person name="Zhang G."/>
        </authorList>
    </citation>
    <scope>NUCLEOTIDE SEQUENCE [LARGE SCALE GENOMIC DNA]</scope>
    <source>
        <strain evidence="7">Tsep2-gDNA-1</strain>
        <tissue evidence="7">Whole body</tissue>
    </source>
</reference>
<dbReference type="InterPro" id="IPR003598">
    <property type="entry name" value="Ig_sub2"/>
</dbReference>
<evidence type="ECO:0000313" key="7">
    <source>
        <dbReference type="EMBL" id="KYN34854.1"/>
    </source>
</evidence>
<keyword evidence="5" id="KW-0812">Transmembrane</keyword>
<dbReference type="SMART" id="SM00369">
    <property type="entry name" value="LRR_TYP"/>
    <property type="match status" value="11"/>
</dbReference>
<evidence type="ECO:0000259" key="6">
    <source>
        <dbReference type="PROSITE" id="PS50835"/>
    </source>
</evidence>
<dbReference type="GO" id="GO:0004180">
    <property type="term" value="F:carboxypeptidase activity"/>
    <property type="evidence" value="ECO:0007669"/>
    <property type="project" value="UniProtKB-KW"/>
</dbReference>
<dbReference type="AlphaFoldDB" id="A0A195F444"/>
<dbReference type="FunFam" id="3.80.10.10:FF:001164">
    <property type="entry name" value="GH01279p"/>
    <property type="match status" value="1"/>
</dbReference>
<dbReference type="SUPFAM" id="SSF48726">
    <property type="entry name" value="Immunoglobulin"/>
    <property type="match status" value="1"/>
</dbReference>
<protein>
    <submittedName>
        <fullName evidence="7">Carboxypeptidase N subunit 2</fullName>
    </submittedName>
</protein>
<dbReference type="EMBL" id="KQ981855">
    <property type="protein sequence ID" value="KYN34854.1"/>
    <property type="molecule type" value="Genomic_DNA"/>
</dbReference>
<dbReference type="PANTHER" id="PTHR24369">
    <property type="entry name" value="ANTIGEN BSP, PUTATIVE-RELATED"/>
    <property type="match status" value="1"/>
</dbReference>
<keyword evidence="5" id="KW-0472">Membrane</keyword>
<dbReference type="STRING" id="34720.A0A195F444"/>
<keyword evidence="5" id="KW-1133">Transmembrane helix</keyword>
<sequence>SGDGIDGSIIAHAPSSATIVSIVIVGGHLDVAKYCTARLLADDQTSTTLSSRYYPSAVITDRNSRKSLARKSPPVRTWEIAVLVQIVTLQVLGMRVRVARGGDGPRLRWLVFLIVVVTVVRVAGTPSNTLSSITNALSSSSRVECPEGCECASINSSLRCAGRDFSSLVLPRDITSVSLRNVQEKVIRATALERTVKLRRLIWSSSRVERVESGVFGATPYLERLDLGDNWLADLPSDVFHPLHQLQYLNLTGNRLVALPQQLFHHLNRLQEIRLAANLLSVLPYQAFSSAKELARLDLSGNRLVSLPDHSFQPNRQLQELRLVGNRLTKLPPRLFSGLVQLKVLDLADNEIDALPRSLFNDLTALQHLNLGGNPIARLADTAFQSLVNLRWLDLSSLPISSLPDNIWRPVSRLRTLLLSGTKLENLRNKNLAGLTELETLEITNSPLREIGQLTLNETPSLRRIDLRNNELTFLPANVAHLPLLDELQLQGNSWACDCRMFWFVKWAESRKHLRATFQSGLKCGHEMDSTVDILQTLRYLECSPPILVQVTKTQQYLLLSSVLLECEFSGNPAPSLTWVTPSGLVLHWVPDPGFPDAFVEHPKVHSWRTDRPVVDDNRIRVLENGSLYIATLLRQDVGKYKCTAVNPIANETVYITLHMDPITLHNIKIFSILVGAICAVAFLLLTLIVQLLRYLFVKCGCIKWCMCCRRVGVTPRAKQIYQMLDNIEQYKSQQLERLRENYTQQVHRIKDNCVQQVEWIRDSYEGQMRHIRDIRDYGTSHLTALRDQYYDQVKRVRDYSTSQLNWVRENYVFQRNKIRKFSAHQVLRLRESYKYQQQTLAKVLENLPNLYFDNCRSGSCGKSDSMIFDPTTLNGMDTYFKATIDNLAAGVSLEDVNSEYYTPTELSSTSPDGQNMMEGIHINYIEESDPPPPLGLPTMLPASAILQYIDEYGSTLYKNYENNKPIFKGSNGTVLAKESRRETPEVLGLLAPSNSLPDLPRETKL</sequence>
<dbReference type="Gene3D" id="2.60.40.10">
    <property type="entry name" value="Immunoglobulins"/>
    <property type="match status" value="1"/>
</dbReference>
<proteinExistence type="predicted"/>
<dbReference type="SUPFAM" id="SSF52058">
    <property type="entry name" value="L domain-like"/>
    <property type="match status" value="1"/>
</dbReference>
<gene>
    <name evidence="7" type="ORF">ALC56_10822</name>
</gene>
<organism evidence="7 8">
    <name type="scientific">Trachymyrmex septentrionalis</name>
    <dbReference type="NCBI Taxonomy" id="34720"/>
    <lineage>
        <taxon>Eukaryota</taxon>
        <taxon>Metazoa</taxon>
        <taxon>Ecdysozoa</taxon>
        <taxon>Arthropoda</taxon>
        <taxon>Hexapoda</taxon>
        <taxon>Insecta</taxon>
        <taxon>Pterygota</taxon>
        <taxon>Neoptera</taxon>
        <taxon>Endopterygota</taxon>
        <taxon>Hymenoptera</taxon>
        <taxon>Apocrita</taxon>
        <taxon>Aculeata</taxon>
        <taxon>Formicoidea</taxon>
        <taxon>Formicidae</taxon>
        <taxon>Myrmicinae</taxon>
        <taxon>Trachymyrmex</taxon>
    </lineage>
</organism>
<accession>A0A195F444</accession>
<feature type="transmembrane region" description="Helical" evidence="5">
    <location>
        <begin position="670"/>
        <end position="697"/>
    </location>
</feature>
<keyword evidence="7" id="KW-0378">Hydrolase</keyword>
<dbReference type="InterPro" id="IPR013783">
    <property type="entry name" value="Ig-like_fold"/>
</dbReference>
<dbReference type="PROSITE" id="PS51450">
    <property type="entry name" value="LRR"/>
    <property type="match status" value="1"/>
</dbReference>
<dbReference type="Gene3D" id="3.80.10.10">
    <property type="entry name" value="Ribonuclease Inhibitor"/>
    <property type="match status" value="2"/>
</dbReference>
<evidence type="ECO:0000256" key="3">
    <source>
        <dbReference type="ARBA" id="ARBA00022737"/>
    </source>
</evidence>
<keyword evidence="1" id="KW-0433">Leucine-rich repeat</keyword>
<keyword evidence="8" id="KW-1185">Reference proteome</keyword>
<evidence type="ECO:0000313" key="8">
    <source>
        <dbReference type="Proteomes" id="UP000078541"/>
    </source>
</evidence>
<dbReference type="SMART" id="SM00408">
    <property type="entry name" value="IGc2"/>
    <property type="match status" value="1"/>
</dbReference>
<keyword evidence="3" id="KW-0677">Repeat</keyword>
<feature type="non-terminal residue" evidence="7">
    <location>
        <position position="1"/>
    </location>
</feature>
<keyword evidence="2" id="KW-0732">Signal</keyword>
<keyword evidence="7" id="KW-0121">Carboxypeptidase</keyword>
<dbReference type="PANTHER" id="PTHR24369:SF213">
    <property type="entry name" value="INSULIN LIKE GROWTH FACTOR BINDING PROTEIN ACID LABILE SUBUNIT"/>
    <property type="match status" value="1"/>
</dbReference>
<dbReference type="InterPro" id="IPR003591">
    <property type="entry name" value="Leu-rich_rpt_typical-subtyp"/>
</dbReference>
<name>A0A195F444_9HYME</name>
<evidence type="ECO:0000256" key="4">
    <source>
        <dbReference type="ARBA" id="ARBA00023157"/>
    </source>
</evidence>
<dbReference type="GO" id="GO:0005886">
    <property type="term" value="C:plasma membrane"/>
    <property type="evidence" value="ECO:0007669"/>
    <property type="project" value="TreeGrafter"/>
</dbReference>
<dbReference type="InterPro" id="IPR032675">
    <property type="entry name" value="LRR_dom_sf"/>
</dbReference>